<reference evidence="2" key="1">
    <citation type="journal article" date="2019" name="Int. J. Syst. Evol. Microbiol.">
        <title>The Global Catalogue of Microorganisms (GCM) 10K type strain sequencing project: providing services to taxonomists for standard genome sequencing and annotation.</title>
        <authorList>
            <consortium name="The Broad Institute Genomics Platform"/>
            <consortium name="The Broad Institute Genome Sequencing Center for Infectious Disease"/>
            <person name="Wu L."/>
            <person name="Ma J."/>
        </authorList>
    </citation>
    <scope>NUCLEOTIDE SEQUENCE [LARGE SCALE GENOMIC DNA]</scope>
    <source>
        <strain evidence="2">CCM 8912</strain>
    </source>
</reference>
<proteinExistence type="predicted"/>
<keyword evidence="2" id="KW-1185">Reference proteome</keyword>
<dbReference type="RefSeq" id="WP_125756992.1">
    <property type="nucleotide sequence ID" value="NZ_JBHTOK010000068.1"/>
</dbReference>
<gene>
    <name evidence="1" type="ORF">ACFQ5K_08455</name>
</gene>
<accession>A0ABW4CZX6</accession>
<name>A0ABW4CZX6_9LACO</name>
<protein>
    <submittedName>
        <fullName evidence="1">Uncharacterized protein</fullName>
    </submittedName>
</protein>
<sequence>MDGNDVVKMTLLDMKGLVMNDEEKQALIAMADQYLVIYNHLIDIGKNELFSHQVAMNIVQAQYAAYRD</sequence>
<evidence type="ECO:0000313" key="2">
    <source>
        <dbReference type="Proteomes" id="UP001597212"/>
    </source>
</evidence>
<evidence type="ECO:0000313" key="1">
    <source>
        <dbReference type="EMBL" id="MFD1441402.1"/>
    </source>
</evidence>
<dbReference type="Proteomes" id="UP001597212">
    <property type="component" value="Unassembled WGS sequence"/>
</dbReference>
<comment type="caution">
    <text evidence="1">The sequence shown here is derived from an EMBL/GenBank/DDBJ whole genome shotgun (WGS) entry which is preliminary data.</text>
</comment>
<organism evidence="1 2">
    <name type="scientific">Lacticaseibacillus hegangensis</name>
    <dbReference type="NCBI Taxonomy" id="2486010"/>
    <lineage>
        <taxon>Bacteria</taxon>
        <taxon>Bacillati</taxon>
        <taxon>Bacillota</taxon>
        <taxon>Bacilli</taxon>
        <taxon>Lactobacillales</taxon>
        <taxon>Lactobacillaceae</taxon>
        <taxon>Lacticaseibacillus</taxon>
    </lineage>
</organism>
<dbReference type="EMBL" id="JBHTOK010000068">
    <property type="protein sequence ID" value="MFD1441402.1"/>
    <property type="molecule type" value="Genomic_DNA"/>
</dbReference>